<reference evidence="6" key="1">
    <citation type="submission" date="2020-05" db="EMBL/GenBank/DDBJ databases">
        <title>Phylogenomic resolution of chytrid fungi.</title>
        <authorList>
            <person name="Stajich J.E."/>
            <person name="Amses K."/>
            <person name="Simmons R."/>
            <person name="Seto K."/>
            <person name="Myers J."/>
            <person name="Bonds A."/>
            <person name="Quandt C.A."/>
            <person name="Barry K."/>
            <person name="Liu P."/>
            <person name="Grigoriev I."/>
            <person name="Longcore J.E."/>
            <person name="James T.Y."/>
        </authorList>
    </citation>
    <scope>NUCLEOTIDE SEQUENCE</scope>
    <source>
        <strain evidence="6">JEL0379</strain>
    </source>
</reference>
<dbReference type="Pfam" id="PF00012">
    <property type="entry name" value="HSP70"/>
    <property type="match status" value="2"/>
</dbReference>
<feature type="region of interest" description="Disordered" evidence="5">
    <location>
        <begin position="76"/>
        <end position="95"/>
    </location>
</feature>
<protein>
    <submittedName>
        <fullName evidence="6">Endoplasmic reticulum chaperone BiP</fullName>
    </submittedName>
</protein>
<dbReference type="Gene3D" id="2.60.34.10">
    <property type="entry name" value="Substrate Binding Domain Of DNAk, Chain A, domain 1"/>
    <property type="match status" value="1"/>
</dbReference>
<name>A0AAD5TD44_9FUNG</name>
<organism evidence="6 7">
    <name type="scientific">Geranomyces variabilis</name>
    <dbReference type="NCBI Taxonomy" id="109894"/>
    <lineage>
        <taxon>Eukaryota</taxon>
        <taxon>Fungi</taxon>
        <taxon>Fungi incertae sedis</taxon>
        <taxon>Chytridiomycota</taxon>
        <taxon>Chytridiomycota incertae sedis</taxon>
        <taxon>Chytridiomycetes</taxon>
        <taxon>Spizellomycetales</taxon>
        <taxon>Powellomycetaceae</taxon>
        <taxon>Geranomyces</taxon>
    </lineage>
</organism>
<dbReference type="InterPro" id="IPR043129">
    <property type="entry name" value="ATPase_NBD"/>
</dbReference>
<dbReference type="SUPFAM" id="SSF100920">
    <property type="entry name" value="Heat shock protein 70kD (HSP70), peptide-binding domain"/>
    <property type="match status" value="1"/>
</dbReference>
<comment type="similarity">
    <text evidence="1">Belongs to the heat shock protein 70 family.</text>
</comment>
<evidence type="ECO:0000313" key="6">
    <source>
        <dbReference type="EMBL" id="KAJ3170935.1"/>
    </source>
</evidence>
<comment type="caution">
    <text evidence="6">The sequence shown here is derived from an EMBL/GenBank/DDBJ whole genome shotgun (WGS) entry which is preliminary data.</text>
</comment>
<feature type="coiled-coil region" evidence="4">
    <location>
        <begin position="340"/>
        <end position="372"/>
    </location>
</feature>
<dbReference type="Gene3D" id="3.90.640.10">
    <property type="entry name" value="Actin, Chain A, domain 4"/>
    <property type="match status" value="1"/>
</dbReference>
<keyword evidence="7" id="KW-1185">Reference proteome</keyword>
<keyword evidence="3" id="KW-0067">ATP-binding</keyword>
<dbReference type="Proteomes" id="UP001212152">
    <property type="component" value="Unassembled WGS sequence"/>
</dbReference>
<dbReference type="GO" id="GO:0140662">
    <property type="term" value="F:ATP-dependent protein folding chaperone"/>
    <property type="evidence" value="ECO:0007669"/>
    <property type="project" value="InterPro"/>
</dbReference>
<dbReference type="Gene3D" id="3.30.30.30">
    <property type="match status" value="1"/>
</dbReference>
<keyword evidence="2" id="KW-0547">Nucleotide-binding</keyword>
<dbReference type="SUPFAM" id="SSF53067">
    <property type="entry name" value="Actin-like ATPase domain"/>
    <property type="match status" value="2"/>
</dbReference>
<accession>A0AAD5TD44</accession>
<dbReference type="GO" id="GO:0005524">
    <property type="term" value="F:ATP binding"/>
    <property type="evidence" value="ECO:0007669"/>
    <property type="project" value="UniProtKB-KW"/>
</dbReference>
<evidence type="ECO:0000256" key="1">
    <source>
        <dbReference type="ARBA" id="ARBA00007381"/>
    </source>
</evidence>
<dbReference type="AlphaFoldDB" id="A0AAD5TD44"/>
<dbReference type="EMBL" id="JADGJQ010000090">
    <property type="protein sequence ID" value="KAJ3170935.1"/>
    <property type="molecule type" value="Genomic_DNA"/>
</dbReference>
<evidence type="ECO:0000256" key="3">
    <source>
        <dbReference type="ARBA" id="ARBA00022840"/>
    </source>
</evidence>
<dbReference type="InterPro" id="IPR029047">
    <property type="entry name" value="HSP70_peptide-bd_sf"/>
</dbReference>
<dbReference type="PANTHER" id="PTHR19375">
    <property type="entry name" value="HEAT SHOCK PROTEIN 70KDA"/>
    <property type="match status" value="1"/>
</dbReference>
<evidence type="ECO:0000256" key="5">
    <source>
        <dbReference type="SAM" id="MobiDB-lite"/>
    </source>
</evidence>
<dbReference type="InterPro" id="IPR013126">
    <property type="entry name" value="Hsp_70_fam"/>
</dbReference>
<proteinExistence type="inferred from homology"/>
<dbReference type="FunFam" id="3.30.420.40:FF:000028">
    <property type="entry name" value="heat shock 70 kDa protein-like"/>
    <property type="match status" value="1"/>
</dbReference>
<keyword evidence="4" id="KW-0175">Coiled coil</keyword>
<evidence type="ECO:0000256" key="2">
    <source>
        <dbReference type="ARBA" id="ARBA00022741"/>
    </source>
</evidence>
<gene>
    <name evidence="6" type="primary">HSPA5</name>
    <name evidence="6" type="ORF">HDU87_008637</name>
</gene>
<evidence type="ECO:0000313" key="7">
    <source>
        <dbReference type="Proteomes" id="UP001212152"/>
    </source>
</evidence>
<evidence type="ECO:0000256" key="4">
    <source>
        <dbReference type="SAM" id="Coils"/>
    </source>
</evidence>
<dbReference type="Gene3D" id="3.30.420.40">
    <property type="match status" value="3"/>
</dbReference>
<sequence>MKWPFTVVEKDNKIAVQVFTGGKLAVFSAEEIAGMILHELKTLVESYFGQTVGFAVVTVPTSFNDVQRQAMKDAGGHAGLEHGAHGNPGGPPWAGSQCGAHSDNLELLNENLFQATVPHITKTLIDAGIDRWDVDYAILSGGSTHIPRVVTLVNEFFNNKTKVLHGINPKEVVAYGAAVQVMFFTPYPPSTCNCDDMRFSRMGHYGVEDVDGAVVIPIIPEQDWEHDYKWEGTAKSHVFTTASNGQSTFQVRLFRSRDQDMTTDKTLIAQLNLTGITQAPRGVAKIKVTVTLDERLRISLEVADVTPHWTDKFMIPFRTAPPPKASAHLDVGNYWDFPTKEETRKSEEEARIEKEKSERENALARKKEARFEFVSYTTALIERMRKGGRDLVRGRDKQLTVSDEKEIFQALAAARAWIENRDEFASSIDVVHEQRRRLESDVEPILARLSGKNVLVHDEL</sequence>